<accession>A0AAD5RYM4</accession>
<proteinExistence type="predicted"/>
<name>A0AAD5RYM4_9PEZI</name>
<keyword evidence="3" id="KW-1185">Reference proteome</keyword>
<reference evidence="2" key="1">
    <citation type="submission" date="2022-07" db="EMBL/GenBank/DDBJ databases">
        <title>Draft genome sequence of Zalerion maritima ATCC 34329, a (micro)plastics degrading marine fungus.</title>
        <authorList>
            <person name="Paco A."/>
            <person name="Goncalves M.F.M."/>
            <person name="Rocha-Santos T.A.P."/>
            <person name="Alves A."/>
        </authorList>
    </citation>
    <scope>NUCLEOTIDE SEQUENCE</scope>
    <source>
        <strain evidence="2">ATCC 34329</strain>
    </source>
</reference>
<protein>
    <submittedName>
        <fullName evidence="2">Uncharacterized protein</fullName>
    </submittedName>
</protein>
<dbReference type="AlphaFoldDB" id="A0AAD5RYM4"/>
<comment type="caution">
    <text evidence="2">The sequence shown here is derived from an EMBL/GenBank/DDBJ whole genome shotgun (WGS) entry which is preliminary data.</text>
</comment>
<keyword evidence="1" id="KW-0472">Membrane</keyword>
<gene>
    <name evidence="2" type="ORF">MKZ38_004260</name>
</gene>
<keyword evidence="1" id="KW-0812">Transmembrane</keyword>
<feature type="transmembrane region" description="Helical" evidence="1">
    <location>
        <begin position="227"/>
        <end position="248"/>
    </location>
</feature>
<organism evidence="2 3">
    <name type="scientific">Zalerion maritima</name>
    <dbReference type="NCBI Taxonomy" id="339359"/>
    <lineage>
        <taxon>Eukaryota</taxon>
        <taxon>Fungi</taxon>
        <taxon>Dikarya</taxon>
        <taxon>Ascomycota</taxon>
        <taxon>Pezizomycotina</taxon>
        <taxon>Sordariomycetes</taxon>
        <taxon>Lulworthiomycetidae</taxon>
        <taxon>Lulworthiales</taxon>
        <taxon>Lulworthiaceae</taxon>
        <taxon>Zalerion</taxon>
    </lineage>
</organism>
<dbReference type="Proteomes" id="UP001201980">
    <property type="component" value="Unassembled WGS sequence"/>
</dbReference>
<evidence type="ECO:0000313" key="3">
    <source>
        <dbReference type="Proteomes" id="UP001201980"/>
    </source>
</evidence>
<sequence>MKHYKNSPQRCVFIAKPTEGYAIKDRDDTAGHFFKTGVGASGTDNVDPDCFLLQETKCFGSVACSLTRKAAPKEANYFPGSLPFQMNDTNVDPMRVYFDSIKQDPGQPPLRGIWKEDLTTIWASKLSNERYAPKEVLAADCLNSSLPSFVHHLHYFYSVDVNADTVQPNPEGSAIVQRQSEGNPACHTTHIFNLNHFHWNLSETNKRLPIQNITSHIMGAATFDASAFFIGLVSGVILCTMIIAYHLVSAKAEISNPPCRSWSSAEEIAGAKGRPGTMRKAE</sequence>
<dbReference type="EMBL" id="JAKWBI020000024">
    <property type="protein sequence ID" value="KAJ2905799.1"/>
    <property type="molecule type" value="Genomic_DNA"/>
</dbReference>
<keyword evidence="1" id="KW-1133">Transmembrane helix</keyword>
<evidence type="ECO:0000256" key="1">
    <source>
        <dbReference type="SAM" id="Phobius"/>
    </source>
</evidence>
<evidence type="ECO:0000313" key="2">
    <source>
        <dbReference type="EMBL" id="KAJ2905799.1"/>
    </source>
</evidence>